<dbReference type="GO" id="GO:0006813">
    <property type="term" value="P:potassium ion transport"/>
    <property type="evidence" value="ECO:0007669"/>
    <property type="project" value="UniProtKB-KW"/>
</dbReference>
<feature type="domain" description="ABC transmembrane type-1" evidence="20">
    <location>
        <begin position="155"/>
        <end position="446"/>
    </location>
</feature>
<evidence type="ECO:0000313" key="21">
    <source>
        <dbReference type="EMBL" id="KAK0043972.1"/>
    </source>
</evidence>
<keyword evidence="3" id="KW-0813">Transport</keyword>
<proteinExistence type="inferred from homology"/>
<keyword evidence="4" id="KW-0633">Potassium transport</keyword>
<feature type="domain" description="ABC transporter" evidence="19">
    <location>
        <begin position="481"/>
        <end position="717"/>
    </location>
</feature>
<reference evidence="21" key="1">
    <citation type="journal article" date="2023" name="PLoS Negl. Trop. Dis.">
        <title>A genome sequence for Biomphalaria pfeifferi, the major vector snail for the human-infecting parasite Schistosoma mansoni.</title>
        <authorList>
            <person name="Bu L."/>
            <person name="Lu L."/>
            <person name="Laidemitt M.R."/>
            <person name="Zhang S.M."/>
            <person name="Mutuku M."/>
            <person name="Mkoji G."/>
            <person name="Steinauer M."/>
            <person name="Loker E.S."/>
        </authorList>
    </citation>
    <scope>NUCLEOTIDE SEQUENCE</scope>
    <source>
        <strain evidence="21">KasaAsao</strain>
    </source>
</reference>
<dbReference type="GO" id="GO:0090374">
    <property type="term" value="P:oligopeptide export from mitochondrion"/>
    <property type="evidence" value="ECO:0007669"/>
    <property type="project" value="TreeGrafter"/>
</dbReference>
<evidence type="ECO:0000256" key="2">
    <source>
        <dbReference type="ARBA" id="ARBA00007577"/>
    </source>
</evidence>
<comment type="similarity">
    <text evidence="2">Belongs to the ABC transporter superfamily. ABCB family. Multidrug resistance exporter (TC 3.A.1.201) subfamily.</text>
</comment>
<dbReference type="PROSITE" id="PS50929">
    <property type="entry name" value="ABC_TM1F"/>
    <property type="match status" value="1"/>
</dbReference>
<evidence type="ECO:0000256" key="14">
    <source>
        <dbReference type="ARBA" id="ARBA00023136"/>
    </source>
</evidence>
<dbReference type="FunFam" id="1.20.1560.10:FF:000016">
    <property type="entry name" value="ATP-binding cassette sub-family B member 8, mitochondrial"/>
    <property type="match status" value="1"/>
</dbReference>
<dbReference type="Gene3D" id="1.20.1560.10">
    <property type="entry name" value="ABC transporter type 1, transmembrane domain"/>
    <property type="match status" value="1"/>
</dbReference>
<evidence type="ECO:0000256" key="11">
    <source>
        <dbReference type="ARBA" id="ARBA00022989"/>
    </source>
</evidence>
<dbReference type="SMART" id="SM00382">
    <property type="entry name" value="AAA"/>
    <property type="match status" value="1"/>
</dbReference>
<keyword evidence="12" id="KW-0406">Ion transport</keyword>
<evidence type="ECO:0000259" key="20">
    <source>
        <dbReference type="PROSITE" id="PS50929"/>
    </source>
</evidence>
<keyword evidence="7" id="KW-0999">Mitochondrion inner membrane</keyword>
<organism evidence="21 22">
    <name type="scientific">Biomphalaria pfeifferi</name>
    <name type="common">Bloodfluke planorb</name>
    <name type="synonym">Freshwater snail</name>
    <dbReference type="NCBI Taxonomy" id="112525"/>
    <lineage>
        <taxon>Eukaryota</taxon>
        <taxon>Metazoa</taxon>
        <taxon>Spiralia</taxon>
        <taxon>Lophotrochozoa</taxon>
        <taxon>Mollusca</taxon>
        <taxon>Gastropoda</taxon>
        <taxon>Heterobranchia</taxon>
        <taxon>Euthyneura</taxon>
        <taxon>Panpulmonata</taxon>
        <taxon>Hygrophila</taxon>
        <taxon>Lymnaeoidea</taxon>
        <taxon>Planorbidae</taxon>
        <taxon>Biomphalaria</taxon>
    </lineage>
</organism>
<gene>
    <name evidence="21" type="ORF">Bpfe_026566</name>
</gene>
<evidence type="ECO:0000256" key="18">
    <source>
        <dbReference type="SAM" id="Phobius"/>
    </source>
</evidence>
<dbReference type="SUPFAM" id="SSF90123">
    <property type="entry name" value="ABC transporter transmembrane region"/>
    <property type="match status" value="1"/>
</dbReference>
<keyword evidence="6" id="KW-0547">Nucleotide-binding</keyword>
<evidence type="ECO:0000256" key="13">
    <source>
        <dbReference type="ARBA" id="ARBA00023128"/>
    </source>
</evidence>
<dbReference type="EMBL" id="JASAOG010000207">
    <property type="protein sequence ID" value="KAK0043972.1"/>
    <property type="molecule type" value="Genomic_DNA"/>
</dbReference>
<dbReference type="GO" id="GO:0005524">
    <property type="term" value="F:ATP binding"/>
    <property type="evidence" value="ECO:0007669"/>
    <property type="project" value="UniProtKB-KW"/>
</dbReference>
<accession>A0AAD8AY54</accession>
<feature type="transmembrane region" description="Helical" evidence="18">
    <location>
        <begin position="305"/>
        <end position="325"/>
    </location>
</feature>
<dbReference type="SUPFAM" id="SSF52540">
    <property type="entry name" value="P-loop containing nucleoside triphosphate hydrolases"/>
    <property type="match status" value="1"/>
</dbReference>
<feature type="transmembrane region" description="Helical" evidence="18">
    <location>
        <begin position="389"/>
        <end position="410"/>
    </location>
</feature>
<evidence type="ECO:0000256" key="4">
    <source>
        <dbReference type="ARBA" id="ARBA00022538"/>
    </source>
</evidence>
<dbReference type="InterPro" id="IPR003593">
    <property type="entry name" value="AAA+_ATPase"/>
</dbReference>
<keyword evidence="10" id="KW-0630">Potassium</keyword>
<dbReference type="InterPro" id="IPR027417">
    <property type="entry name" value="P-loop_NTPase"/>
</dbReference>
<dbReference type="InterPro" id="IPR017871">
    <property type="entry name" value="ABC_transporter-like_CS"/>
</dbReference>
<evidence type="ECO:0000256" key="16">
    <source>
        <dbReference type="ARBA" id="ARBA00041416"/>
    </source>
</evidence>
<keyword evidence="14 18" id="KW-0472">Membrane</keyword>
<sequence length="727" mass="79901">MTILVHLICKSSATFNRLISASVFTKTTLHHLNLLKPNLLKSSGSSHFAILARQDALGSFQKCILQNLKRTFNPSCPSRTASSKALSTLASFLLGASGGYLLYRNSDWLLPTAQCKSSYRSRLSHEEEVFDKTPNPKFKWSLFFSLLWEDIFYLLGAILAALGAAVVNIQIPLMLGDLTNIVTKFTSDALSGSETFLSEIRKPALKLLTLYGLQGLFTFVYISLLAVVGENLAYRLRKMLFHSLLEQDVEFFDKHKIGKLIDRLTTDVQEFKSSFKMTVSQGLKATVQTLGCVISLYLISPKLTLIMVGVLPIVIIGGTTWGAMLRTLSRDAQEEISKSTAIADEALGNIRTVRSFAMESKENQLYEAQVLKSANTSIRLGYGIGMFQGLANVFLNSLVLGSLFGGGWLISTQELKAGDLISFLVAIQMIERSMAQMSLLLGHVVRGLSAGARVFEFMDSKPLIPLQGGKRIPYHALIGDIHFKDVSFHYPSREQSVLRDFSLKIPGGKLVALVGLSGGGKSTIAVLLERFYDVTAGTVTIDGVDVRELDPAWLRGQAIGFINQEPVLFATSVMENIRYGKPTATDQEVIEAAKLANAHDFITGFPKGYNTVLGERGVTVSGGQKQRIAIARALIKNPSILILDEATSALDAESERIVQEALDKVVKGRTTLVIAHRLSTVRDADLIAVVSKGRIMEIGTHESLRRSKGLYWELIKKQELEEDIESK</sequence>
<comment type="caution">
    <text evidence="21">The sequence shown here is derived from an EMBL/GenBank/DDBJ whole genome shotgun (WGS) entry which is preliminary data.</text>
</comment>
<dbReference type="PANTHER" id="PTHR43394:SF17">
    <property type="entry name" value="MITOCHONDRIAL POTASSIUM CHANNEL ATP-BINDING SUBUNIT"/>
    <property type="match status" value="1"/>
</dbReference>
<dbReference type="PROSITE" id="PS00211">
    <property type="entry name" value="ABC_TRANSPORTER_1"/>
    <property type="match status" value="1"/>
</dbReference>
<dbReference type="InterPro" id="IPR036640">
    <property type="entry name" value="ABC1_TM_sf"/>
</dbReference>
<evidence type="ECO:0000256" key="9">
    <source>
        <dbReference type="ARBA" id="ARBA00022946"/>
    </source>
</evidence>
<dbReference type="GO" id="GO:0016887">
    <property type="term" value="F:ATP hydrolysis activity"/>
    <property type="evidence" value="ECO:0007669"/>
    <property type="project" value="InterPro"/>
</dbReference>
<dbReference type="CDD" id="cd18574">
    <property type="entry name" value="ABC_6TM_ABCB8_like"/>
    <property type="match status" value="1"/>
</dbReference>
<evidence type="ECO:0000256" key="6">
    <source>
        <dbReference type="ARBA" id="ARBA00022741"/>
    </source>
</evidence>
<evidence type="ECO:0000256" key="10">
    <source>
        <dbReference type="ARBA" id="ARBA00022958"/>
    </source>
</evidence>
<feature type="transmembrane region" description="Helical" evidence="18">
    <location>
        <begin position="282"/>
        <end position="299"/>
    </location>
</feature>
<evidence type="ECO:0000259" key="19">
    <source>
        <dbReference type="PROSITE" id="PS50893"/>
    </source>
</evidence>
<evidence type="ECO:0000256" key="7">
    <source>
        <dbReference type="ARBA" id="ARBA00022792"/>
    </source>
</evidence>
<evidence type="ECO:0000256" key="5">
    <source>
        <dbReference type="ARBA" id="ARBA00022692"/>
    </source>
</evidence>
<feature type="transmembrane region" description="Helical" evidence="18">
    <location>
        <begin position="151"/>
        <end position="171"/>
    </location>
</feature>
<keyword evidence="5 18" id="KW-0812">Transmembrane</keyword>
<dbReference type="InterPro" id="IPR011527">
    <property type="entry name" value="ABC1_TM_dom"/>
</dbReference>
<comment type="subcellular location">
    <subcellularLocation>
        <location evidence="1">Mitochondrion inner membrane</location>
        <topology evidence="1">Multi-pass membrane protein</topology>
    </subcellularLocation>
</comment>
<dbReference type="Pfam" id="PF00664">
    <property type="entry name" value="ABC_membrane"/>
    <property type="match status" value="1"/>
</dbReference>
<keyword evidence="22" id="KW-1185">Reference proteome</keyword>
<dbReference type="Gene3D" id="3.40.50.300">
    <property type="entry name" value="P-loop containing nucleotide triphosphate hydrolases"/>
    <property type="match status" value="1"/>
</dbReference>
<dbReference type="PANTHER" id="PTHR43394">
    <property type="entry name" value="ATP-DEPENDENT PERMEASE MDL1, MITOCHONDRIAL"/>
    <property type="match status" value="1"/>
</dbReference>
<keyword evidence="11 18" id="KW-1133">Transmembrane helix</keyword>
<feature type="transmembrane region" description="Helical" evidence="18">
    <location>
        <begin position="208"/>
        <end position="229"/>
    </location>
</feature>
<keyword evidence="8 21" id="KW-0067">ATP-binding</keyword>
<dbReference type="AlphaFoldDB" id="A0AAD8AY54"/>
<dbReference type="Pfam" id="PF00005">
    <property type="entry name" value="ABC_tran"/>
    <property type="match status" value="1"/>
</dbReference>
<name>A0AAD8AY54_BIOPF</name>
<protein>
    <recommendedName>
        <fullName evidence="15">Mitochondrial potassium channel ATP-binding subunit</fullName>
    </recommendedName>
    <alternativeName>
        <fullName evidence="17">ATP-binding cassette sub-family B member 8, mitochondrial</fullName>
    </alternativeName>
    <alternativeName>
        <fullName evidence="16">Mitochondrial sulfonylurea-receptor</fullName>
    </alternativeName>
</protein>
<dbReference type="FunFam" id="3.40.50.300:FF:000403">
    <property type="entry name" value="ATP-binding cassette sub-family B member 8, mitochondrial"/>
    <property type="match status" value="1"/>
</dbReference>
<dbReference type="InterPro" id="IPR039421">
    <property type="entry name" value="Type_1_exporter"/>
</dbReference>
<keyword evidence="13" id="KW-0496">Mitochondrion</keyword>
<dbReference type="InterPro" id="IPR003439">
    <property type="entry name" value="ABC_transporter-like_ATP-bd"/>
</dbReference>
<evidence type="ECO:0000313" key="22">
    <source>
        <dbReference type="Proteomes" id="UP001233172"/>
    </source>
</evidence>
<evidence type="ECO:0000256" key="1">
    <source>
        <dbReference type="ARBA" id="ARBA00004448"/>
    </source>
</evidence>
<dbReference type="GO" id="GO:0005743">
    <property type="term" value="C:mitochondrial inner membrane"/>
    <property type="evidence" value="ECO:0007669"/>
    <property type="project" value="UniProtKB-SubCell"/>
</dbReference>
<dbReference type="GO" id="GO:0015421">
    <property type="term" value="F:ABC-type oligopeptide transporter activity"/>
    <property type="evidence" value="ECO:0007669"/>
    <property type="project" value="TreeGrafter"/>
</dbReference>
<dbReference type="Proteomes" id="UP001233172">
    <property type="component" value="Unassembled WGS sequence"/>
</dbReference>
<dbReference type="CDD" id="cd03249">
    <property type="entry name" value="ABC_MTABC3_MDL1_MDL2"/>
    <property type="match status" value="1"/>
</dbReference>
<dbReference type="PROSITE" id="PS50893">
    <property type="entry name" value="ABC_TRANSPORTER_2"/>
    <property type="match status" value="1"/>
</dbReference>
<evidence type="ECO:0000256" key="12">
    <source>
        <dbReference type="ARBA" id="ARBA00023065"/>
    </source>
</evidence>
<evidence type="ECO:0000256" key="15">
    <source>
        <dbReference type="ARBA" id="ARBA00040439"/>
    </source>
</evidence>
<evidence type="ECO:0000256" key="8">
    <source>
        <dbReference type="ARBA" id="ARBA00022840"/>
    </source>
</evidence>
<evidence type="ECO:0000256" key="3">
    <source>
        <dbReference type="ARBA" id="ARBA00022448"/>
    </source>
</evidence>
<evidence type="ECO:0000256" key="17">
    <source>
        <dbReference type="ARBA" id="ARBA00042968"/>
    </source>
</evidence>
<keyword evidence="9" id="KW-0809">Transit peptide</keyword>
<reference evidence="21" key="2">
    <citation type="submission" date="2023-04" db="EMBL/GenBank/DDBJ databases">
        <authorList>
            <person name="Bu L."/>
            <person name="Lu L."/>
            <person name="Laidemitt M.R."/>
            <person name="Zhang S.M."/>
            <person name="Mutuku M."/>
            <person name="Mkoji G."/>
            <person name="Steinauer M."/>
            <person name="Loker E.S."/>
        </authorList>
    </citation>
    <scope>NUCLEOTIDE SEQUENCE</scope>
    <source>
        <strain evidence="21">KasaAsao</strain>
        <tissue evidence="21">Whole Snail</tissue>
    </source>
</reference>